<sequence>MRKVLRRYPLYFGTAAFLTSAAFAALLIFTSSFFLSNYNAAVRTAVGKLHLAQLSWVGQASEDKVSRSTDVVAEPSPDLAIFNDQMILRNSGVSLDSLKDGNQLKSKSASRDALALLQQAEKNLERNLEAKRVQVALLQIISFCFLLFCLARLSINARRVLIDGVDRIVGSVSVCESQSQSFPARDEIARLEQSISGVLTQIANSSTVAESRASLVRMGRIQDYLSNAIGLMLRHSFGDWMLRKFLYALERALDLENTAILFSEDASALHSGRCLFSNREPVPLTKEFYAELSAAGAGTIVEAQSDIPDARRAGIGFVDATGEMSVLLVEFPGDRSLEALETKTLRITASLLSMAAKLDGHDQEARRIAVLEERAAIARELHDSLAQSLSFMKIQLARLQSYQNNTSVESKKQMKTITSDLRHGLDNAYRELRELLATFRVHMDVRGLDFAIESAIEEFSQRSGLPISLDNRLVGAPLTVNEEFHVLHVVREALSNILHHARANNVWITMALRRNGAVAVTIDDDGVGYRPAEIKESSHHGQTIMKERAFSLGGTIDIAPRRNGGTRVKLTFTPKKLQYQ</sequence>
<keyword evidence="6 12" id="KW-0418">Kinase</keyword>
<keyword evidence="10" id="KW-0472">Membrane</keyword>
<dbReference type="GO" id="GO:0000155">
    <property type="term" value="F:phosphorelay sensor kinase activity"/>
    <property type="evidence" value="ECO:0007669"/>
    <property type="project" value="InterPro"/>
</dbReference>
<evidence type="ECO:0000256" key="3">
    <source>
        <dbReference type="ARBA" id="ARBA00022553"/>
    </source>
</evidence>
<protein>
    <recommendedName>
        <fullName evidence="2">histidine kinase</fullName>
        <ecNumber evidence="2">2.7.13.3</ecNumber>
    </recommendedName>
</protein>
<accession>N0B8F5</accession>
<keyword evidence="7" id="KW-0067">ATP-binding</keyword>
<feature type="coiled-coil region" evidence="9">
    <location>
        <begin position="107"/>
        <end position="134"/>
    </location>
</feature>
<dbReference type="Gene3D" id="3.30.565.10">
    <property type="entry name" value="Histidine kinase-like ATPase, C-terminal domain"/>
    <property type="match status" value="1"/>
</dbReference>
<dbReference type="eggNOG" id="COG3850">
    <property type="taxonomic scope" value="Bacteria"/>
</dbReference>
<feature type="domain" description="Histidine kinase" evidence="11">
    <location>
        <begin position="376"/>
        <end position="576"/>
    </location>
</feature>
<dbReference type="SUPFAM" id="SSF55874">
    <property type="entry name" value="ATPase domain of HSP90 chaperone/DNA topoisomerase II/histidine kinase"/>
    <property type="match status" value="1"/>
</dbReference>
<evidence type="ECO:0000256" key="9">
    <source>
        <dbReference type="SAM" id="Coils"/>
    </source>
</evidence>
<dbReference type="HOGENOM" id="CLU_000445_20_10_5"/>
<evidence type="ECO:0000256" key="2">
    <source>
        <dbReference type="ARBA" id="ARBA00012438"/>
    </source>
</evidence>
<dbReference type="Gene3D" id="1.20.5.1930">
    <property type="match status" value="1"/>
</dbReference>
<evidence type="ECO:0000256" key="8">
    <source>
        <dbReference type="ARBA" id="ARBA00023012"/>
    </source>
</evidence>
<feature type="transmembrane region" description="Helical" evidence="10">
    <location>
        <begin position="133"/>
        <end position="151"/>
    </location>
</feature>
<dbReference type="PANTHER" id="PTHR24421:SF10">
    <property type="entry name" value="NITRATE_NITRITE SENSOR PROTEIN NARQ"/>
    <property type="match status" value="1"/>
</dbReference>
<evidence type="ECO:0000313" key="12">
    <source>
        <dbReference type="EMBL" id="AGK56836.1"/>
    </source>
</evidence>
<dbReference type="GO" id="GO:0046983">
    <property type="term" value="F:protein dimerization activity"/>
    <property type="evidence" value="ECO:0007669"/>
    <property type="project" value="InterPro"/>
</dbReference>
<dbReference type="STRING" id="670307.HYPDE_25758"/>
<dbReference type="KEGG" id="hdt:HYPDE_25758"/>
<organism evidence="12 13">
    <name type="scientific">Hyphomicrobium denitrificans 1NES1</name>
    <dbReference type="NCBI Taxonomy" id="670307"/>
    <lineage>
        <taxon>Bacteria</taxon>
        <taxon>Pseudomonadati</taxon>
        <taxon>Pseudomonadota</taxon>
        <taxon>Alphaproteobacteria</taxon>
        <taxon>Hyphomicrobiales</taxon>
        <taxon>Hyphomicrobiaceae</taxon>
        <taxon>Hyphomicrobium</taxon>
    </lineage>
</organism>
<gene>
    <name evidence="12" type="ORF">HYPDE_25758</name>
</gene>
<evidence type="ECO:0000256" key="10">
    <source>
        <dbReference type="SAM" id="Phobius"/>
    </source>
</evidence>
<dbReference type="Proteomes" id="UP000005952">
    <property type="component" value="Chromosome"/>
</dbReference>
<keyword evidence="10" id="KW-0812">Transmembrane</keyword>
<keyword evidence="4" id="KW-0808">Transferase</keyword>
<keyword evidence="5" id="KW-0547">Nucleotide-binding</keyword>
<evidence type="ECO:0000256" key="6">
    <source>
        <dbReference type="ARBA" id="ARBA00022777"/>
    </source>
</evidence>
<dbReference type="Pfam" id="PF02518">
    <property type="entry name" value="HATPase_c"/>
    <property type="match status" value="1"/>
</dbReference>
<evidence type="ECO:0000256" key="5">
    <source>
        <dbReference type="ARBA" id="ARBA00022741"/>
    </source>
</evidence>
<dbReference type="CDD" id="cd16917">
    <property type="entry name" value="HATPase_UhpB-NarQ-NarX-like"/>
    <property type="match status" value="1"/>
</dbReference>
<evidence type="ECO:0000256" key="7">
    <source>
        <dbReference type="ARBA" id="ARBA00022840"/>
    </source>
</evidence>
<dbReference type="InterPro" id="IPR050482">
    <property type="entry name" value="Sensor_HK_TwoCompSys"/>
</dbReference>
<keyword evidence="8" id="KW-0902">Two-component regulatory system</keyword>
<dbReference type="InterPro" id="IPR011712">
    <property type="entry name" value="Sig_transdc_His_kin_sub3_dim/P"/>
</dbReference>
<dbReference type="InterPro" id="IPR036890">
    <property type="entry name" value="HATPase_C_sf"/>
</dbReference>
<dbReference type="SMART" id="SM00387">
    <property type="entry name" value="HATPase_c"/>
    <property type="match status" value="1"/>
</dbReference>
<reference evidence="12 13" key="1">
    <citation type="journal article" date="2013" name="Genome Announc.">
        <title>Genome sequences for three denitrifying bacterial strains isolated from a uranium- and nitrate-contaminated subsurface environment.</title>
        <authorList>
            <person name="Venkatramanan R."/>
            <person name="Prakash O."/>
            <person name="Woyke T."/>
            <person name="Chain P."/>
            <person name="Goodwin L.A."/>
            <person name="Watson D."/>
            <person name="Brooks S."/>
            <person name="Kostka J.E."/>
            <person name="Green S.J."/>
        </authorList>
    </citation>
    <scope>NUCLEOTIDE SEQUENCE [LARGE SCALE GENOMIC DNA]</scope>
    <source>
        <strain evidence="12 13">1NES1</strain>
    </source>
</reference>
<feature type="transmembrane region" description="Helical" evidence="10">
    <location>
        <begin position="12"/>
        <end position="35"/>
    </location>
</feature>
<dbReference type="PROSITE" id="PS50109">
    <property type="entry name" value="HIS_KIN"/>
    <property type="match status" value="1"/>
</dbReference>
<dbReference type="InterPro" id="IPR003594">
    <property type="entry name" value="HATPase_dom"/>
</dbReference>
<dbReference type="AlphaFoldDB" id="N0B8F5"/>
<dbReference type="EMBL" id="CP005587">
    <property type="protein sequence ID" value="AGK56836.1"/>
    <property type="molecule type" value="Genomic_DNA"/>
</dbReference>
<name>N0B8F5_9HYPH</name>
<dbReference type="EC" id="2.7.13.3" evidence="2"/>
<evidence type="ECO:0000256" key="1">
    <source>
        <dbReference type="ARBA" id="ARBA00000085"/>
    </source>
</evidence>
<dbReference type="Pfam" id="PF07730">
    <property type="entry name" value="HisKA_3"/>
    <property type="match status" value="1"/>
</dbReference>
<keyword evidence="9" id="KW-0175">Coiled coil</keyword>
<dbReference type="InterPro" id="IPR005467">
    <property type="entry name" value="His_kinase_dom"/>
</dbReference>
<proteinExistence type="predicted"/>
<dbReference type="GO" id="GO:0005524">
    <property type="term" value="F:ATP binding"/>
    <property type="evidence" value="ECO:0007669"/>
    <property type="project" value="UniProtKB-KW"/>
</dbReference>
<evidence type="ECO:0000256" key="4">
    <source>
        <dbReference type="ARBA" id="ARBA00022679"/>
    </source>
</evidence>
<keyword evidence="3" id="KW-0597">Phosphoprotein</keyword>
<evidence type="ECO:0000313" key="13">
    <source>
        <dbReference type="Proteomes" id="UP000005952"/>
    </source>
</evidence>
<dbReference type="GO" id="GO:0016020">
    <property type="term" value="C:membrane"/>
    <property type="evidence" value="ECO:0007669"/>
    <property type="project" value="InterPro"/>
</dbReference>
<dbReference type="PANTHER" id="PTHR24421">
    <property type="entry name" value="NITRATE/NITRITE SENSOR PROTEIN NARX-RELATED"/>
    <property type="match status" value="1"/>
</dbReference>
<evidence type="ECO:0000259" key="11">
    <source>
        <dbReference type="PROSITE" id="PS50109"/>
    </source>
</evidence>
<comment type="catalytic activity">
    <reaction evidence="1">
        <text>ATP + protein L-histidine = ADP + protein N-phospho-L-histidine.</text>
        <dbReference type="EC" id="2.7.13.3"/>
    </reaction>
</comment>
<keyword evidence="13" id="KW-1185">Reference proteome</keyword>
<keyword evidence="10" id="KW-1133">Transmembrane helix</keyword>